<gene>
    <name evidence="4" type="primary">rpmB</name>
    <name evidence="5" type="ORF">UT39_C0018G0057</name>
</gene>
<evidence type="ECO:0000256" key="3">
    <source>
        <dbReference type="ARBA" id="ARBA00023274"/>
    </source>
</evidence>
<dbReference type="AlphaFoldDB" id="A0A0G0N2Z3"/>
<evidence type="ECO:0000313" key="5">
    <source>
        <dbReference type="EMBL" id="KKR10584.1"/>
    </source>
</evidence>
<dbReference type="HAMAP" id="MF_00373">
    <property type="entry name" value="Ribosomal_bL28"/>
    <property type="match status" value="1"/>
</dbReference>
<sequence length="83" mass="9511">MSYVCQICHKKNVMGSSRTHGRGVAGKRWKKRAPVTPRLFRINLQKKTVVINGESKQMRLCAKCIKRIKNFGSIGDYKNISFI</sequence>
<dbReference type="InterPro" id="IPR034704">
    <property type="entry name" value="Ribosomal_bL28/bL31-like_sf"/>
</dbReference>
<name>A0A0G0N2Z3_9BACT</name>
<dbReference type="InterPro" id="IPR026569">
    <property type="entry name" value="Ribosomal_bL28"/>
</dbReference>
<organism evidence="5 6">
    <name type="scientific">Candidatus Woesebacteria bacterium GW2011_GWA1_39_21</name>
    <dbReference type="NCBI Taxonomy" id="1618550"/>
    <lineage>
        <taxon>Bacteria</taxon>
        <taxon>Candidatus Woeseibacteriota</taxon>
    </lineage>
</organism>
<evidence type="ECO:0000256" key="4">
    <source>
        <dbReference type="HAMAP-Rule" id="MF_00373"/>
    </source>
</evidence>
<comment type="caution">
    <text evidence="5">The sequence shown here is derived from an EMBL/GenBank/DDBJ whole genome shotgun (WGS) entry which is preliminary data.</text>
</comment>
<proteinExistence type="inferred from homology"/>
<accession>A0A0G0N2Z3</accession>
<dbReference type="Gene3D" id="2.30.170.40">
    <property type="entry name" value="Ribosomal protein L28/L24"/>
    <property type="match status" value="1"/>
</dbReference>
<comment type="similarity">
    <text evidence="1 4">Belongs to the bacterial ribosomal protein bL28 family.</text>
</comment>
<reference evidence="5 6" key="1">
    <citation type="journal article" date="2015" name="Nature">
        <title>rRNA introns, odd ribosomes, and small enigmatic genomes across a large radiation of phyla.</title>
        <authorList>
            <person name="Brown C.T."/>
            <person name="Hug L.A."/>
            <person name="Thomas B.C."/>
            <person name="Sharon I."/>
            <person name="Castelle C.J."/>
            <person name="Singh A."/>
            <person name="Wilkins M.J."/>
            <person name="Williams K.H."/>
            <person name="Banfield J.F."/>
        </authorList>
    </citation>
    <scope>NUCLEOTIDE SEQUENCE [LARGE SCALE GENOMIC DNA]</scope>
</reference>
<evidence type="ECO:0000256" key="1">
    <source>
        <dbReference type="ARBA" id="ARBA00008760"/>
    </source>
</evidence>
<dbReference type="InterPro" id="IPR050096">
    <property type="entry name" value="Bacterial_rp_bL28"/>
</dbReference>
<dbReference type="SUPFAM" id="SSF143800">
    <property type="entry name" value="L28p-like"/>
    <property type="match status" value="1"/>
</dbReference>
<dbReference type="EMBL" id="LBWP01000018">
    <property type="protein sequence ID" value="KKR10584.1"/>
    <property type="molecule type" value="Genomic_DNA"/>
</dbReference>
<dbReference type="PANTHER" id="PTHR39080">
    <property type="entry name" value="50S RIBOSOMAL PROTEIN L28"/>
    <property type="match status" value="1"/>
</dbReference>
<dbReference type="Pfam" id="PF00830">
    <property type="entry name" value="Ribosomal_L28"/>
    <property type="match status" value="1"/>
</dbReference>
<dbReference type="InterPro" id="IPR037147">
    <property type="entry name" value="Ribosomal_bL28_sf"/>
</dbReference>
<keyword evidence="3 4" id="KW-0687">Ribonucleoprotein</keyword>
<evidence type="ECO:0000256" key="2">
    <source>
        <dbReference type="ARBA" id="ARBA00022980"/>
    </source>
</evidence>
<dbReference type="GO" id="GO:0006412">
    <property type="term" value="P:translation"/>
    <property type="evidence" value="ECO:0007669"/>
    <property type="project" value="UniProtKB-UniRule"/>
</dbReference>
<dbReference type="GO" id="GO:1990904">
    <property type="term" value="C:ribonucleoprotein complex"/>
    <property type="evidence" value="ECO:0007669"/>
    <property type="project" value="UniProtKB-KW"/>
</dbReference>
<dbReference type="GO" id="GO:0005840">
    <property type="term" value="C:ribosome"/>
    <property type="evidence" value="ECO:0007669"/>
    <property type="project" value="UniProtKB-KW"/>
</dbReference>
<dbReference type="Proteomes" id="UP000034246">
    <property type="component" value="Unassembled WGS sequence"/>
</dbReference>
<keyword evidence="2 4" id="KW-0689">Ribosomal protein</keyword>
<evidence type="ECO:0000313" key="6">
    <source>
        <dbReference type="Proteomes" id="UP000034246"/>
    </source>
</evidence>
<protein>
    <recommendedName>
        <fullName evidence="4">Large ribosomal subunit protein bL28</fullName>
    </recommendedName>
</protein>
<dbReference type="STRING" id="1618550.UT39_C0018G0057"/>
<dbReference type="GO" id="GO:0003735">
    <property type="term" value="F:structural constituent of ribosome"/>
    <property type="evidence" value="ECO:0007669"/>
    <property type="project" value="InterPro"/>
</dbReference>
<dbReference type="PANTHER" id="PTHR39080:SF1">
    <property type="entry name" value="LARGE RIBOSOMAL SUBUNIT PROTEIN BL28A"/>
    <property type="match status" value="1"/>
</dbReference>